<dbReference type="Gene3D" id="1.10.437.10">
    <property type="entry name" value="Blc2-like"/>
    <property type="match status" value="1"/>
</dbReference>
<reference evidence="2" key="1">
    <citation type="submission" date="2025-08" db="UniProtKB">
        <authorList>
            <consortium name="RefSeq"/>
        </authorList>
    </citation>
    <scope>IDENTIFICATION</scope>
    <source>
        <tissue evidence="2">Liver</tissue>
    </source>
</reference>
<dbReference type="GeneID" id="103065400"/>
<dbReference type="AlphaFoldDB" id="A0A9F3W033"/>
<protein>
    <submittedName>
        <fullName evidence="2">Bcl-2-like protein 15</fullName>
    </submittedName>
</protein>
<name>A0A9F3W033_PYTBI</name>
<dbReference type="InterPro" id="IPR033543">
    <property type="entry name" value="BCL2L15"/>
</dbReference>
<dbReference type="GO" id="GO:0042981">
    <property type="term" value="P:regulation of apoptotic process"/>
    <property type="evidence" value="ECO:0007669"/>
    <property type="project" value="InterPro"/>
</dbReference>
<dbReference type="PANTHER" id="PTHR36466">
    <property type="entry name" value="BCL-2-LIKE PROTEIN 15"/>
    <property type="match status" value="1"/>
</dbReference>
<dbReference type="KEGG" id="pbi:103065400"/>
<dbReference type="OrthoDB" id="9950208at2759"/>
<dbReference type="Proteomes" id="UP000695026">
    <property type="component" value="Unplaced"/>
</dbReference>
<sequence>MKDSMTFEEQTEQIVEALFTSLFSKKQVSQVTDRCLKIQYEGFFEADSASNFNAVHIANILRSLGDQYNAELEGEQSVQALIAEKSKAKPKKFSEVAESLSRTWSSQTPGLEYERAFLAVAVKLFEYFIKKTVVGSGQINLLAEAINTNAEVRSYIERQGGWANLGSGVNNP</sequence>
<dbReference type="RefSeq" id="XP_015743805.1">
    <property type="nucleotide sequence ID" value="XM_015888319.2"/>
</dbReference>
<keyword evidence="1" id="KW-1185">Reference proteome</keyword>
<evidence type="ECO:0000313" key="2">
    <source>
        <dbReference type="RefSeq" id="XP_015743805.1"/>
    </source>
</evidence>
<dbReference type="CTD" id="440603"/>
<dbReference type="OMA" id="QVAISMT"/>
<dbReference type="SUPFAM" id="SSF56854">
    <property type="entry name" value="Bcl-2 inhibitors of programmed cell death"/>
    <property type="match status" value="1"/>
</dbReference>
<evidence type="ECO:0000313" key="1">
    <source>
        <dbReference type="Proteomes" id="UP000695026"/>
    </source>
</evidence>
<dbReference type="PANTHER" id="PTHR36466:SF1">
    <property type="entry name" value="BCL-2-LIKE PROTEIN 15"/>
    <property type="match status" value="1"/>
</dbReference>
<proteinExistence type="predicted"/>
<accession>A0A9F3W033</accession>
<organism evidence="1 2">
    <name type="scientific">Python bivittatus</name>
    <name type="common">Burmese python</name>
    <name type="synonym">Python molurus bivittatus</name>
    <dbReference type="NCBI Taxonomy" id="176946"/>
    <lineage>
        <taxon>Eukaryota</taxon>
        <taxon>Metazoa</taxon>
        <taxon>Chordata</taxon>
        <taxon>Craniata</taxon>
        <taxon>Vertebrata</taxon>
        <taxon>Euteleostomi</taxon>
        <taxon>Lepidosauria</taxon>
        <taxon>Squamata</taxon>
        <taxon>Bifurcata</taxon>
        <taxon>Unidentata</taxon>
        <taxon>Episquamata</taxon>
        <taxon>Toxicofera</taxon>
        <taxon>Serpentes</taxon>
        <taxon>Henophidia</taxon>
        <taxon>Pythonidae</taxon>
        <taxon>Python</taxon>
    </lineage>
</organism>
<dbReference type="InterPro" id="IPR036834">
    <property type="entry name" value="Bcl-2-like_sf"/>
</dbReference>
<gene>
    <name evidence="2" type="primary">BCL2L15</name>
</gene>